<evidence type="ECO:0000313" key="1">
    <source>
        <dbReference type="EMBL" id="CUH92833.1"/>
    </source>
</evidence>
<accession>A0A0K8J664</accession>
<evidence type="ECO:0000313" key="2">
    <source>
        <dbReference type="Proteomes" id="UP000196053"/>
    </source>
</evidence>
<dbReference type="EMBL" id="LN879430">
    <property type="protein sequence ID" value="CUH92833.1"/>
    <property type="molecule type" value="Genomic_DNA"/>
</dbReference>
<gene>
    <name evidence="1" type="ORF">SD1D_1287</name>
</gene>
<dbReference type="KEGG" id="hsd:SD1D_1287"/>
<dbReference type="OrthoDB" id="359038at2"/>
<name>A0A0K8J664_9FIRM</name>
<protein>
    <submittedName>
        <fullName evidence="1">Uncharacterized protein</fullName>
    </submittedName>
</protein>
<reference evidence="2" key="1">
    <citation type="submission" date="2015-09" db="EMBL/GenBank/DDBJ databases">
        <authorList>
            <person name="Wibberg D."/>
        </authorList>
    </citation>
    <scope>NUCLEOTIDE SEQUENCE [LARGE SCALE GENOMIC DNA]</scope>
    <source>
        <strain evidence="2">SD1D</strain>
    </source>
</reference>
<dbReference type="AlphaFoldDB" id="A0A0K8J664"/>
<organism evidence="1 2">
    <name type="scientific">Herbinix luporum</name>
    <dbReference type="NCBI Taxonomy" id="1679721"/>
    <lineage>
        <taxon>Bacteria</taxon>
        <taxon>Bacillati</taxon>
        <taxon>Bacillota</taxon>
        <taxon>Clostridia</taxon>
        <taxon>Lachnospirales</taxon>
        <taxon>Lachnospiraceae</taxon>
        <taxon>Herbinix</taxon>
    </lineage>
</organism>
<proteinExistence type="predicted"/>
<dbReference type="Proteomes" id="UP000196053">
    <property type="component" value="Chromosome I"/>
</dbReference>
<dbReference type="RefSeq" id="WP_058258169.1">
    <property type="nucleotide sequence ID" value="NZ_DUPS01000050.1"/>
</dbReference>
<keyword evidence="2" id="KW-1185">Reference proteome</keyword>
<sequence length="68" mass="7741">MENIIILNKKALKESLNNEIMSCDKCYEQPCPDMIFPCSVNDFCPIECEIPFCGSSDVGWKLGWSKSF</sequence>